<name>A0ABP3EIU3_9ACTN</name>
<accession>A0ABP3EIU3</accession>
<proteinExistence type="predicted"/>
<dbReference type="EMBL" id="BAAAGX010000023">
    <property type="protein sequence ID" value="GAA0264764.1"/>
    <property type="molecule type" value="Genomic_DNA"/>
</dbReference>
<evidence type="ECO:0000313" key="3">
    <source>
        <dbReference type="Proteomes" id="UP001500967"/>
    </source>
</evidence>
<reference evidence="3" key="1">
    <citation type="journal article" date="2019" name="Int. J. Syst. Evol. Microbiol.">
        <title>The Global Catalogue of Microorganisms (GCM) 10K type strain sequencing project: providing services to taxonomists for standard genome sequencing and annotation.</title>
        <authorList>
            <consortium name="The Broad Institute Genomics Platform"/>
            <consortium name="The Broad Institute Genome Sequencing Center for Infectious Disease"/>
            <person name="Wu L."/>
            <person name="Ma J."/>
        </authorList>
    </citation>
    <scope>NUCLEOTIDE SEQUENCE [LARGE SCALE GENOMIC DNA]</scope>
    <source>
        <strain evidence="3">JCM 10425</strain>
    </source>
</reference>
<evidence type="ECO:0000256" key="1">
    <source>
        <dbReference type="SAM" id="MobiDB-lite"/>
    </source>
</evidence>
<gene>
    <name evidence="2" type="ORF">GCM10009539_58960</name>
</gene>
<comment type="caution">
    <text evidence="2">The sequence shown here is derived from an EMBL/GenBank/DDBJ whole genome shotgun (WGS) entry which is preliminary data.</text>
</comment>
<dbReference type="Proteomes" id="UP001500967">
    <property type="component" value="Unassembled WGS sequence"/>
</dbReference>
<protein>
    <submittedName>
        <fullName evidence="2">Uncharacterized protein</fullName>
    </submittedName>
</protein>
<organism evidence="2 3">
    <name type="scientific">Cryptosporangium japonicum</name>
    <dbReference type="NCBI Taxonomy" id="80872"/>
    <lineage>
        <taxon>Bacteria</taxon>
        <taxon>Bacillati</taxon>
        <taxon>Actinomycetota</taxon>
        <taxon>Actinomycetes</taxon>
        <taxon>Cryptosporangiales</taxon>
        <taxon>Cryptosporangiaceae</taxon>
        <taxon>Cryptosporangium</taxon>
    </lineage>
</organism>
<feature type="region of interest" description="Disordered" evidence="1">
    <location>
        <begin position="49"/>
        <end position="68"/>
    </location>
</feature>
<evidence type="ECO:0000313" key="2">
    <source>
        <dbReference type="EMBL" id="GAA0264764.1"/>
    </source>
</evidence>
<dbReference type="RefSeq" id="WP_344652160.1">
    <property type="nucleotide sequence ID" value="NZ_BAAAGX010000023.1"/>
</dbReference>
<keyword evidence="3" id="KW-1185">Reference proteome</keyword>
<sequence>MTSTPEQYLAALTLLRTRYANLIAAARATLAANADGEADPLYYLRDELAAHPTLPPHPDTAGESGEQQ</sequence>